<reference evidence="2" key="1">
    <citation type="journal article" date="2019" name="Int. J. Syst. Evol. Microbiol.">
        <title>The Global Catalogue of Microorganisms (GCM) 10K type strain sequencing project: providing services to taxonomists for standard genome sequencing and annotation.</title>
        <authorList>
            <consortium name="The Broad Institute Genomics Platform"/>
            <consortium name="The Broad Institute Genome Sequencing Center for Infectious Disease"/>
            <person name="Wu L."/>
            <person name="Ma J."/>
        </authorList>
    </citation>
    <scope>NUCLEOTIDE SEQUENCE [LARGE SCALE GENOMIC DNA]</scope>
    <source>
        <strain evidence="2">JCM 1407</strain>
    </source>
</reference>
<evidence type="ECO:0000313" key="1">
    <source>
        <dbReference type="EMBL" id="GAA0741722.1"/>
    </source>
</evidence>
<protein>
    <submittedName>
        <fullName evidence="1">DUF5131 family protein</fullName>
    </submittedName>
</protein>
<dbReference type="EMBL" id="BAAACG010000010">
    <property type="protein sequence ID" value="GAA0741722.1"/>
    <property type="molecule type" value="Genomic_DNA"/>
</dbReference>
<name>A0ABP3UXZ3_9CLOT</name>
<dbReference type="InterPro" id="IPR011101">
    <property type="entry name" value="DUF5131"/>
</dbReference>
<sequence length="239" mass="27966">MAMWNPWRGCKKYSEGCKYCYIHKGDARRGVDTNTIAKTGKFNAPIAKNKKGEYKIKSGQTVYLCFSSDFLIEEADEWREECWKMIKERWDLNFIFLTKRIERFLQCIPNDWNKGYDNVTVGCTVENQDRADFRLSIFKSLPIKHKNIICQPLIEEINIEKYLDNVELVVVGGESDKNARPMNYNWVLSIREQCIAKDVQFQFRQCGTHFIKDGKKYTLKTKDLCSQARKANIDTAPTK</sequence>
<dbReference type="Proteomes" id="UP001501510">
    <property type="component" value="Unassembled WGS sequence"/>
</dbReference>
<accession>A0ABP3UXZ3</accession>
<organism evidence="1 2">
    <name type="scientific">Clostridium oceanicum</name>
    <dbReference type="NCBI Taxonomy" id="1543"/>
    <lineage>
        <taxon>Bacteria</taxon>
        <taxon>Bacillati</taxon>
        <taxon>Bacillota</taxon>
        <taxon>Clostridia</taxon>
        <taxon>Eubacteriales</taxon>
        <taxon>Clostridiaceae</taxon>
        <taxon>Clostridium</taxon>
    </lineage>
</organism>
<keyword evidence="2" id="KW-1185">Reference proteome</keyword>
<dbReference type="Pfam" id="PF07505">
    <property type="entry name" value="DUF5131"/>
    <property type="match status" value="1"/>
</dbReference>
<gene>
    <name evidence="1" type="ORF">GCM10008906_23280</name>
</gene>
<proteinExistence type="predicted"/>
<comment type="caution">
    <text evidence="1">The sequence shown here is derived from an EMBL/GenBank/DDBJ whole genome shotgun (WGS) entry which is preliminary data.</text>
</comment>
<evidence type="ECO:0000313" key="2">
    <source>
        <dbReference type="Proteomes" id="UP001501510"/>
    </source>
</evidence>
<dbReference type="RefSeq" id="WP_343761777.1">
    <property type="nucleotide sequence ID" value="NZ_BAAACG010000010.1"/>
</dbReference>